<protein>
    <submittedName>
        <fullName evidence="1">Uncharacterized protein</fullName>
    </submittedName>
</protein>
<keyword evidence="2" id="KW-1185">Reference proteome</keyword>
<reference evidence="1 2" key="1">
    <citation type="journal article" date="2025" name="Microbiol. Resour. Announc.">
        <title>Draft genome sequences for Neonectria magnoliae and Neonectria punicea, canker pathogens of Liriodendron tulipifera and Acer saccharum in West Virginia.</title>
        <authorList>
            <person name="Petronek H.M."/>
            <person name="Kasson M.T."/>
            <person name="Metheny A.M."/>
            <person name="Stauder C.M."/>
            <person name="Lovett B."/>
            <person name="Lynch S.C."/>
            <person name="Garnas J.R."/>
            <person name="Kasson L.R."/>
            <person name="Stajich J.E."/>
        </authorList>
    </citation>
    <scope>NUCLEOTIDE SEQUENCE [LARGE SCALE GENOMIC DNA]</scope>
    <source>
        <strain evidence="1 2">NRRL 64653</strain>
    </source>
</reference>
<name>A0ABR1GL14_9HYPO</name>
<proteinExistence type="predicted"/>
<comment type="caution">
    <text evidence="1">The sequence shown here is derived from an EMBL/GenBank/DDBJ whole genome shotgun (WGS) entry which is preliminary data.</text>
</comment>
<dbReference type="Proteomes" id="UP001498476">
    <property type="component" value="Unassembled WGS sequence"/>
</dbReference>
<gene>
    <name evidence="1" type="ORF">QQX98_011667</name>
</gene>
<sequence>LETSSAEDVEEEQDAVTRIRKLAAFTVKIWAEALKGEHMFQMVQTIAKGLSLASDILVGELE</sequence>
<accession>A0ABR1GL14</accession>
<evidence type="ECO:0000313" key="1">
    <source>
        <dbReference type="EMBL" id="KAK7402596.1"/>
    </source>
</evidence>
<organism evidence="1 2">
    <name type="scientific">Neonectria punicea</name>
    <dbReference type="NCBI Taxonomy" id="979145"/>
    <lineage>
        <taxon>Eukaryota</taxon>
        <taxon>Fungi</taxon>
        <taxon>Dikarya</taxon>
        <taxon>Ascomycota</taxon>
        <taxon>Pezizomycotina</taxon>
        <taxon>Sordariomycetes</taxon>
        <taxon>Hypocreomycetidae</taxon>
        <taxon>Hypocreales</taxon>
        <taxon>Nectriaceae</taxon>
        <taxon>Neonectria</taxon>
    </lineage>
</organism>
<feature type="non-terminal residue" evidence="1">
    <location>
        <position position="1"/>
    </location>
</feature>
<dbReference type="EMBL" id="JAZAVJ010000294">
    <property type="protein sequence ID" value="KAK7402596.1"/>
    <property type="molecule type" value="Genomic_DNA"/>
</dbReference>
<evidence type="ECO:0000313" key="2">
    <source>
        <dbReference type="Proteomes" id="UP001498476"/>
    </source>
</evidence>